<dbReference type="GO" id="GO:0005737">
    <property type="term" value="C:cytoplasm"/>
    <property type="evidence" value="ECO:0007669"/>
    <property type="project" value="UniProtKB-SubCell"/>
</dbReference>
<keyword evidence="7" id="KW-0131">Cell cycle</keyword>
<keyword evidence="3" id="KW-0963">Cytoplasm</keyword>
<organism evidence="10 11">
    <name type="scientific">Fasciolopsis buskii</name>
    <dbReference type="NCBI Taxonomy" id="27845"/>
    <lineage>
        <taxon>Eukaryota</taxon>
        <taxon>Metazoa</taxon>
        <taxon>Spiralia</taxon>
        <taxon>Lophotrochozoa</taxon>
        <taxon>Platyhelminthes</taxon>
        <taxon>Trematoda</taxon>
        <taxon>Digenea</taxon>
        <taxon>Plagiorchiida</taxon>
        <taxon>Echinostomata</taxon>
        <taxon>Echinostomatoidea</taxon>
        <taxon>Fasciolidae</taxon>
        <taxon>Fasciolopsis</taxon>
    </lineage>
</organism>
<evidence type="ECO:0000256" key="5">
    <source>
        <dbReference type="ARBA" id="ARBA00022776"/>
    </source>
</evidence>
<evidence type="ECO:0000256" key="8">
    <source>
        <dbReference type="ARBA" id="ARBA00061603"/>
    </source>
</evidence>
<evidence type="ECO:0000313" key="11">
    <source>
        <dbReference type="Proteomes" id="UP000728185"/>
    </source>
</evidence>
<evidence type="ECO:0000256" key="9">
    <source>
        <dbReference type="SAM" id="MobiDB-lite"/>
    </source>
</evidence>
<name>A0A8E0RU97_9TREM</name>
<dbReference type="AlphaFoldDB" id="A0A8E0RU97"/>
<reference evidence="10" key="1">
    <citation type="submission" date="2019-05" db="EMBL/GenBank/DDBJ databases">
        <title>Annotation for the trematode Fasciolopsis buski.</title>
        <authorList>
            <person name="Choi Y.-J."/>
        </authorList>
    </citation>
    <scope>NUCLEOTIDE SEQUENCE</scope>
    <source>
        <strain evidence="10">HT</strain>
        <tissue evidence="10">Whole worm</tissue>
    </source>
</reference>
<evidence type="ECO:0000256" key="1">
    <source>
        <dbReference type="ARBA" id="ARBA00004123"/>
    </source>
</evidence>
<dbReference type="Pfam" id="PF10221">
    <property type="entry name" value="Mat89Bb"/>
    <property type="match status" value="1"/>
</dbReference>
<evidence type="ECO:0000313" key="10">
    <source>
        <dbReference type="EMBL" id="KAA0193944.1"/>
    </source>
</evidence>
<dbReference type="PANTHER" id="PTHR12955:SF1">
    <property type="entry name" value="INTEGRATOR COMPLEX SUBUNIT 13"/>
    <property type="match status" value="1"/>
</dbReference>
<keyword evidence="11" id="KW-1185">Reference proteome</keyword>
<dbReference type="Proteomes" id="UP000728185">
    <property type="component" value="Unassembled WGS sequence"/>
</dbReference>
<accession>A0A8E0RU97</accession>
<feature type="compositionally biased region" description="Low complexity" evidence="9">
    <location>
        <begin position="239"/>
        <end position="253"/>
    </location>
</feature>
<dbReference type="GO" id="GO:0051642">
    <property type="term" value="P:centrosome localization"/>
    <property type="evidence" value="ECO:0007669"/>
    <property type="project" value="TreeGrafter"/>
</dbReference>
<gene>
    <name evidence="10" type="ORF">FBUS_01263</name>
</gene>
<dbReference type="InterPro" id="IPR019355">
    <property type="entry name" value="Cell_cycle_regulator_Mat89Bb"/>
</dbReference>
<protein>
    <submittedName>
        <fullName evidence="10">Uncharacterized protein</fullName>
    </submittedName>
</protein>
<evidence type="ECO:0000256" key="4">
    <source>
        <dbReference type="ARBA" id="ARBA00022618"/>
    </source>
</evidence>
<dbReference type="GO" id="GO:0051301">
    <property type="term" value="P:cell division"/>
    <property type="evidence" value="ECO:0007669"/>
    <property type="project" value="UniProtKB-KW"/>
</dbReference>
<evidence type="ECO:0000256" key="7">
    <source>
        <dbReference type="ARBA" id="ARBA00023306"/>
    </source>
</evidence>
<keyword evidence="6" id="KW-0539">Nucleus</keyword>
<sequence>MSCDQFLTGFLHYAIAAYRVTLADVGNRASTCLAQFVLGGRSVALAHRLPVSLPLISQTHSDLLPTYSNNEALLLTCHGSVMYLHVLAALCPLAHPPLLPLNASHCSDKELPSEMRLQSFIGQLTRSARLAPASARLAYTLANSLFEHLPKEYLEPNEVIACSDAIDKLFNSLKHNVTLSSDLRKPGPKRSTSSLPVAPSVQAEAVALAVELDHMLSVYANLSAEHESLLRHWRTALNSSSSSSPTPGSDSGTRNTGGNSNIENRTFATMGLAGMVLVGRKIASGQTIPSGLGVPEQLGQAISSLKTLCKQLTEDDKTSTTDAAPATASRKRRVFCRSYYFVVMHLFKDADAMDRKSNVLIEPANISTFLQLLQPTKRPHLNGNGGKLEFVGVATVDSKGMCQLYRTLKDKEKDKTVT</sequence>
<evidence type="ECO:0000256" key="2">
    <source>
        <dbReference type="ARBA" id="ARBA00004496"/>
    </source>
</evidence>
<dbReference type="EMBL" id="LUCM01004698">
    <property type="protein sequence ID" value="KAA0193944.1"/>
    <property type="molecule type" value="Genomic_DNA"/>
</dbReference>
<feature type="compositionally biased region" description="Polar residues" evidence="9">
    <location>
        <begin position="254"/>
        <end position="263"/>
    </location>
</feature>
<dbReference type="OrthoDB" id="5844105at2759"/>
<proteinExistence type="inferred from homology"/>
<dbReference type="GO" id="GO:0032039">
    <property type="term" value="C:integrator complex"/>
    <property type="evidence" value="ECO:0007669"/>
    <property type="project" value="TreeGrafter"/>
</dbReference>
<keyword evidence="4" id="KW-0132">Cell division</keyword>
<comment type="subcellular location">
    <subcellularLocation>
        <location evidence="2">Cytoplasm</location>
    </subcellularLocation>
    <subcellularLocation>
        <location evidence="1">Nucleus</location>
    </subcellularLocation>
</comment>
<feature type="region of interest" description="Disordered" evidence="9">
    <location>
        <begin position="237"/>
        <end position="263"/>
    </location>
</feature>
<comment type="caution">
    <text evidence="10">The sequence shown here is derived from an EMBL/GenBank/DDBJ whole genome shotgun (WGS) entry which is preliminary data.</text>
</comment>
<keyword evidence="5" id="KW-0498">Mitosis</keyword>
<dbReference type="PANTHER" id="PTHR12955">
    <property type="entry name" value="SARCOMA ANTIGEN NY-SAR-95-RELATED"/>
    <property type="match status" value="1"/>
</dbReference>
<evidence type="ECO:0000256" key="6">
    <source>
        <dbReference type="ARBA" id="ARBA00023242"/>
    </source>
</evidence>
<evidence type="ECO:0000256" key="3">
    <source>
        <dbReference type="ARBA" id="ARBA00022490"/>
    </source>
</evidence>
<dbReference type="GO" id="GO:0007346">
    <property type="term" value="P:regulation of mitotic cell cycle"/>
    <property type="evidence" value="ECO:0007669"/>
    <property type="project" value="TreeGrafter"/>
</dbReference>
<comment type="similarity">
    <text evidence="8">Belongs to the Integrator subunit 13 family.</text>
</comment>